<dbReference type="GO" id="GO:0020037">
    <property type="term" value="F:heme binding"/>
    <property type="evidence" value="ECO:0007669"/>
    <property type="project" value="InterPro"/>
</dbReference>
<feature type="chain" id="PRO_5043522004" description="Cytochrome c-551" evidence="9">
    <location>
        <begin position="28"/>
        <end position="334"/>
    </location>
</feature>
<evidence type="ECO:0000256" key="8">
    <source>
        <dbReference type="PIRSR" id="PIRSR602324-1"/>
    </source>
</evidence>
<comment type="PTM">
    <text evidence="8">Binds 1 heme c group covalently per subunit.</text>
</comment>
<evidence type="ECO:0000256" key="3">
    <source>
        <dbReference type="ARBA" id="ARBA00022617"/>
    </source>
</evidence>
<evidence type="ECO:0000256" key="5">
    <source>
        <dbReference type="ARBA" id="ARBA00022982"/>
    </source>
</evidence>
<dbReference type="PANTHER" id="PTHR35008:SF8">
    <property type="entry name" value="ALCOHOL DEHYDROGENASE CYTOCHROME C SUBUNIT"/>
    <property type="match status" value="1"/>
</dbReference>
<accession>A0AAW9QVN5</accession>
<sequence length="334" mass="34712">MSRSDRIARIALAAGLGLAVAASAASATGFGLGRTATAEEIAGWDIDVRPDGQGLPDGEGSVDDGEAIYEASCAVCHGSFGESNEYMALAGGVGSLKSDAPVRTVGSKLNYATTLFDYINRAMPYTHSKSLSADEVYAVSGYVLNLNDIVDSDFIANRETLVAVQMPNRDGYAPFPGLSRVDGKSDVQNTACMRDCEKEVAISGTLPEGFVESMYGDIDEEFRGLATMNKRAPSGAMIPAAARAGSAAAAPQELVGQHGCTVCHGIDRAIVGPGFRAVAEKYAGDAAAEALLRQKIRDGGSGTWGDIPMPPQVGPGDAELDAIVRWTLDGAPDK</sequence>
<keyword evidence="4 8" id="KW-0479">Metal-binding</keyword>
<keyword evidence="12" id="KW-1185">Reference proteome</keyword>
<dbReference type="GO" id="GO:0009055">
    <property type="term" value="F:electron transfer activity"/>
    <property type="evidence" value="ECO:0007669"/>
    <property type="project" value="InterPro"/>
</dbReference>
<dbReference type="InterPro" id="IPR002324">
    <property type="entry name" value="Cyt_c_ID"/>
</dbReference>
<evidence type="ECO:0000313" key="11">
    <source>
        <dbReference type="EMBL" id="MEJ1248695.1"/>
    </source>
</evidence>
<dbReference type="Proteomes" id="UP001364472">
    <property type="component" value="Unassembled WGS sequence"/>
</dbReference>
<dbReference type="Gene3D" id="1.10.760.10">
    <property type="entry name" value="Cytochrome c-like domain"/>
    <property type="match status" value="2"/>
</dbReference>
<reference evidence="11 12" key="1">
    <citation type="journal article" date="2016" name="Antonie Van Leeuwenhoek">
        <title>Denitratimonas tolerans gen. nov., sp. nov., a denitrifying bacterium isolated from a bioreactor for tannery wastewater treatment.</title>
        <authorList>
            <person name="Han S.I."/>
            <person name="Kim J.O."/>
            <person name="Lee Y.R."/>
            <person name="Ekpeghere K.I."/>
            <person name="Koh S.C."/>
            <person name="Whang K.S."/>
        </authorList>
    </citation>
    <scope>NUCLEOTIDE SEQUENCE [LARGE SCALE GENOMIC DNA]</scope>
    <source>
        <strain evidence="11 12">KACC 17565</strain>
    </source>
</reference>
<dbReference type="InterPro" id="IPR009056">
    <property type="entry name" value="Cyt_c-like_dom"/>
</dbReference>
<comment type="caution">
    <text evidence="11">The sequence shown here is derived from an EMBL/GenBank/DDBJ whole genome shotgun (WGS) entry which is preliminary data.</text>
</comment>
<evidence type="ECO:0000313" key="12">
    <source>
        <dbReference type="Proteomes" id="UP001364472"/>
    </source>
</evidence>
<evidence type="ECO:0000256" key="9">
    <source>
        <dbReference type="SAM" id="SignalP"/>
    </source>
</evidence>
<feature type="domain" description="Cytochrome c" evidence="10">
    <location>
        <begin position="240"/>
        <end position="331"/>
    </location>
</feature>
<dbReference type="GO" id="GO:0005506">
    <property type="term" value="F:iron ion binding"/>
    <property type="evidence" value="ECO:0007669"/>
    <property type="project" value="InterPro"/>
</dbReference>
<dbReference type="PROSITE" id="PS51007">
    <property type="entry name" value="CYTC"/>
    <property type="match status" value="2"/>
</dbReference>
<dbReference type="RefSeq" id="WP_337334411.1">
    <property type="nucleotide sequence ID" value="NZ_JBBDHC010000003.1"/>
</dbReference>
<dbReference type="AlphaFoldDB" id="A0AAW9QVN5"/>
<evidence type="ECO:0000256" key="6">
    <source>
        <dbReference type="ARBA" id="ARBA00023004"/>
    </source>
</evidence>
<dbReference type="EMBL" id="JBBDHC010000003">
    <property type="protein sequence ID" value="MEJ1248695.1"/>
    <property type="molecule type" value="Genomic_DNA"/>
</dbReference>
<keyword evidence="9" id="KW-0732">Signal</keyword>
<name>A0AAW9QVN5_9GAMM</name>
<evidence type="ECO:0000259" key="10">
    <source>
        <dbReference type="PROSITE" id="PS51007"/>
    </source>
</evidence>
<keyword evidence="6 8" id="KW-0408">Iron</keyword>
<dbReference type="Pfam" id="PF00034">
    <property type="entry name" value="Cytochrom_C"/>
    <property type="match status" value="1"/>
</dbReference>
<dbReference type="InterPro" id="IPR036909">
    <property type="entry name" value="Cyt_c-like_dom_sf"/>
</dbReference>
<keyword evidence="3 8" id="KW-0349">Heme</keyword>
<keyword evidence="2" id="KW-0813">Transport</keyword>
<keyword evidence="5" id="KW-0249">Electron transport</keyword>
<feature type="binding site" description="covalent" evidence="8">
    <location>
        <position position="264"/>
    </location>
    <ligand>
        <name>heme c</name>
        <dbReference type="ChEBI" id="CHEBI:61717"/>
    </ligand>
</feature>
<dbReference type="SUPFAM" id="SSF46626">
    <property type="entry name" value="Cytochrome c"/>
    <property type="match status" value="2"/>
</dbReference>
<dbReference type="Pfam" id="PF13442">
    <property type="entry name" value="Cytochrome_CBB3"/>
    <property type="match status" value="1"/>
</dbReference>
<evidence type="ECO:0000256" key="7">
    <source>
        <dbReference type="ARBA" id="ARBA00031244"/>
    </source>
</evidence>
<feature type="binding site" description="covalent" evidence="8">
    <location>
        <position position="260"/>
    </location>
    <ligand>
        <name>heme c</name>
        <dbReference type="ChEBI" id="CHEBI:61717"/>
    </ligand>
</feature>
<dbReference type="InterPro" id="IPR051459">
    <property type="entry name" value="Cytochrome_c-type_DH"/>
</dbReference>
<proteinExistence type="predicted"/>
<feature type="binding site" description="covalent" evidence="8">
    <location>
        <position position="309"/>
    </location>
    <ligand>
        <name>heme c</name>
        <dbReference type="ChEBI" id="CHEBI:61717"/>
    </ligand>
</feature>
<protein>
    <recommendedName>
        <fullName evidence="1">Cytochrome c-551</fullName>
    </recommendedName>
    <alternativeName>
        <fullName evidence="7">Cytochrome c551</fullName>
    </alternativeName>
</protein>
<evidence type="ECO:0000256" key="4">
    <source>
        <dbReference type="ARBA" id="ARBA00022723"/>
    </source>
</evidence>
<feature type="signal peptide" evidence="9">
    <location>
        <begin position="1"/>
        <end position="27"/>
    </location>
</feature>
<feature type="domain" description="Cytochrome c" evidence="10">
    <location>
        <begin position="60"/>
        <end position="147"/>
    </location>
</feature>
<dbReference type="PRINTS" id="PR00606">
    <property type="entry name" value="CYTCHROMECID"/>
</dbReference>
<evidence type="ECO:0000256" key="1">
    <source>
        <dbReference type="ARBA" id="ARBA00021020"/>
    </source>
</evidence>
<organism evidence="11 12">
    <name type="scientific">Denitratimonas tolerans</name>
    <dbReference type="NCBI Taxonomy" id="1338420"/>
    <lineage>
        <taxon>Bacteria</taxon>
        <taxon>Pseudomonadati</taxon>
        <taxon>Pseudomonadota</taxon>
        <taxon>Gammaproteobacteria</taxon>
        <taxon>Lysobacterales</taxon>
        <taxon>Lysobacteraceae</taxon>
        <taxon>Denitratimonas</taxon>
    </lineage>
</organism>
<gene>
    <name evidence="11" type="ORF">WB794_03260</name>
</gene>
<dbReference type="PANTHER" id="PTHR35008">
    <property type="entry name" value="BLL4482 PROTEIN-RELATED"/>
    <property type="match status" value="1"/>
</dbReference>
<evidence type="ECO:0000256" key="2">
    <source>
        <dbReference type="ARBA" id="ARBA00022448"/>
    </source>
</evidence>